<gene>
    <name evidence="2" type="ORF">QYM36_015640</name>
</gene>
<keyword evidence="1" id="KW-0732">Signal</keyword>
<dbReference type="EMBL" id="JAVRJZ010000019">
    <property type="protein sequence ID" value="KAK2708017.1"/>
    <property type="molecule type" value="Genomic_DNA"/>
</dbReference>
<keyword evidence="3" id="KW-1185">Reference proteome</keyword>
<proteinExistence type="predicted"/>
<organism evidence="2 3">
    <name type="scientific">Artemia franciscana</name>
    <name type="common">Brine shrimp</name>
    <name type="synonym">Artemia sanfranciscana</name>
    <dbReference type="NCBI Taxonomy" id="6661"/>
    <lineage>
        <taxon>Eukaryota</taxon>
        <taxon>Metazoa</taxon>
        <taxon>Ecdysozoa</taxon>
        <taxon>Arthropoda</taxon>
        <taxon>Crustacea</taxon>
        <taxon>Branchiopoda</taxon>
        <taxon>Anostraca</taxon>
        <taxon>Artemiidae</taxon>
        <taxon>Artemia</taxon>
    </lineage>
</organism>
<feature type="chain" id="PRO_5041690557" evidence="1">
    <location>
        <begin position="23"/>
        <end position="476"/>
    </location>
</feature>
<dbReference type="Proteomes" id="UP001187531">
    <property type="component" value="Unassembled WGS sequence"/>
</dbReference>
<protein>
    <submittedName>
        <fullName evidence="2">Uncharacterized protein</fullName>
    </submittedName>
</protein>
<evidence type="ECO:0000256" key="1">
    <source>
        <dbReference type="SAM" id="SignalP"/>
    </source>
</evidence>
<dbReference type="AlphaFoldDB" id="A0AA88HM24"/>
<evidence type="ECO:0000313" key="3">
    <source>
        <dbReference type="Proteomes" id="UP001187531"/>
    </source>
</evidence>
<sequence length="476" mass="56012">MDIFQNKVFVLLLFFNIYEVASLEFKQSPRSSLCWRHHESLLNGTCFRVIDGSKEILLRANWSSLNYTFHVNGHSNVNVSMTFRKSFVETEKEPLYLENEDTEEKLRREFQENTNELNKGNFKQLAEENRKLRIEEEQKKQEQSRLYHRALWVELKDQLDDPIPDVQLSFQNKYTVHSLNLKNDKNGRSFNKARLDPLKFERKGNSTTFGSPSLVDWEGNPNNDSQEVLIQKKAFNNVLVNCPFYCDYTSIKIKGYRRQIHRYLKPMKHLQFDISVQSLYEGYSLIFMMNDNKTELEVAFFEKSIKSRILYDRSKLIWNDTMDITYRKLLDIGCRYFAKYEDEYRNDESIAPFVTIRVKLFTDEKLVVYIQDDQQNDMSQPIKIGEFIWPTNVTNITKKMSTEYIYLDALSELLPKENAPEDGSIVFAIPKESLHSHGVLVEEQHGSESSIQSCDVYGEEYIPDIISKDSYICTND</sequence>
<feature type="signal peptide" evidence="1">
    <location>
        <begin position="1"/>
        <end position="22"/>
    </location>
</feature>
<reference evidence="2" key="1">
    <citation type="submission" date="2023-07" db="EMBL/GenBank/DDBJ databases">
        <title>Chromosome-level genome assembly of Artemia franciscana.</title>
        <authorList>
            <person name="Jo E."/>
        </authorList>
    </citation>
    <scope>NUCLEOTIDE SEQUENCE</scope>
    <source>
        <tissue evidence="2">Whole body</tissue>
    </source>
</reference>
<comment type="caution">
    <text evidence="2">The sequence shown here is derived from an EMBL/GenBank/DDBJ whole genome shotgun (WGS) entry which is preliminary data.</text>
</comment>
<name>A0AA88HM24_ARTSF</name>
<accession>A0AA88HM24</accession>
<evidence type="ECO:0000313" key="2">
    <source>
        <dbReference type="EMBL" id="KAK2708017.1"/>
    </source>
</evidence>